<evidence type="ECO:0000313" key="3">
    <source>
        <dbReference type="EMBL" id="TIB82159.1"/>
    </source>
</evidence>
<dbReference type="GO" id="GO:0005739">
    <property type="term" value="C:mitochondrion"/>
    <property type="evidence" value="ECO:0007669"/>
    <property type="project" value="TreeGrafter"/>
</dbReference>
<accession>A0A4T0Q1S0</accession>
<dbReference type="Pfam" id="PF05347">
    <property type="entry name" value="Complex1_LYR"/>
    <property type="match status" value="1"/>
</dbReference>
<dbReference type="Proteomes" id="UP000310685">
    <property type="component" value="Unassembled WGS sequence"/>
</dbReference>
<dbReference type="InterPro" id="IPR008011">
    <property type="entry name" value="Complex1_LYR_dom"/>
</dbReference>
<evidence type="ECO:0000256" key="1">
    <source>
        <dbReference type="ARBA" id="ARBA00009508"/>
    </source>
</evidence>
<feature type="domain" description="Complex 1 LYR protein" evidence="2">
    <location>
        <begin position="9"/>
        <end position="58"/>
    </location>
</feature>
<dbReference type="PANTHER" id="PTHR21024">
    <property type="entry name" value="GROWTH HORMONE-INDUCIBLE SOLUBLE PROTEIN-RELATED"/>
    <property type="match status" value="1"/>
</dbReference>
<dbReference type="CDD" id="cd20265">
    <property type="entry name" value="Complex1_LYR_ETFRF1_LYRM5"/>
    <property type="match status" value="1"/>
</dbReference>
<dbReference type="InterPro" id="IPR052000">
    <property type="entry name" value="ETFRF1"/>
</dbReference>
<evidence type="ECO:0000313" key="4">
    <source>
        <dbReference type="Proteomes" id="UP000310685"/>
    </source>
</evidence>
<reference evidence="3 4" key="1">
    <citation type="submission" date="2019-03" db="EMBL/GenBank/DDBJ databases">
        <title>Sequencing 25 genomes of Wallemia mellicola.</title>
        <authorList>
            <person name="Gostincar C."/>
        </authorList>
    </citation>
    <scope>NUCLEOTIDE SEQUENCE [LARGE SCALE GENOMIC DNA]</scope>
    <source>
        <strain evidence="3 4">EXF-6152</strain>
    </source>
</reference>
<gene>
    <name evidence="3" type="ORF">E3Q22_00511</name>
</gene>
<comment type="similarity">
    <text evidence="1">Belongs to the complex I LYR family.</text>
</comment>
<comment type="caution">
    <text evidence="3">The sequence shown here is derived from an EMBL/GenBank/DDBJ whole genome shotgun (WGS) entry which is preliminary data.</text>
</comment>
<sequence length="84" mass="10284">MMKEQRYAAIRLYKELHRIGRDYPNPKYEFHRKLRGMFEKNRHLTDPVEIDKKLAFGEYIKKETLSLISLSKYREMKRRYGGDT</sequence>
<dbReference type="InterPro" id="IPR045296">
    <property type="entry name" value="Complex1_LYR_ETFRF1_LYRM5"/>
</dbReference>
<protein>
    <recommendedName>
        <fullName evidence="2">Complex 1 LYR protein domain-containing protein</fullName>
    </recommendedName>
</protein>
<proteinExistence type="inferred from homology"/>
<name>A0A4T0Q1S0_9BASI</name>
<dbReference type="GO" id="GO:0090324">
    <property type="term" value="P:negative regulation of oxidative phosphorylation"/>
    <property type="evidence" value="ECO:0007669"/>
    <property type="project" value="InterPro"/>
</dbReference>
<organism evidence="3 4">
    <name type="scientific">Wallemia mellicola</name>
    <dbReference type="NCBI Taxonomy" id="1708541"/>
    <lineage>
        <taxon>Eukaryota</taxon>
        <taxon>Fungi</taxon>
        <taxon>Dikarya</taxon>
        <taxon>Basidiomycota</taxon>
        <taxon>Wallemiomycotina</taxon>
        <taxon>Wallemiomycetes</taxon>
        <taxon>Wallemiales</taxon>
        <taxon>Wallemiaceae</taxon>
        <taxon>Wallemia</taxon>
    </lineage>
</organism>
<evidence type="ECO:0000259" key="2">
    <source>
        <dbReference type="Pfam" id="PF05347"/>
    </source>
</evidence>
<dbReference type="EMBL" id="SPRC01000003">
    <property type="protein sequence ID" value="TIB82159.1"/>
    <property type="molecule type" value="Genomic_DNA"/>
</dbReference>
<dbReference type="PANTHER" id="PTHR21024:SF0">
    <property type="entry name" value="ELECTRON TRANSFER FLAVOPROTEIN REGULATORY FACTOR 1"/>
    <property type="match status" value="1"/>
</dbReference>
<dbReference type="AlphaFoldDB" id="A0A4T0Q1S0"/>
<dbReference type="GO" id="GO:0022904">
    <property type="term" value="P:respiratory electron transport chain"/>
    <property type="evidence" value="ECO:0007669"/>
    <property type="project" value="TreeGrafter"/>
</dbReference>